<evidence type="ECO:0008006" key="5">
    <source>
        <dbReference type="Google" id="ProtNLM"/>
    </source>
</evidence>
<feature type="region of interest" description="Disordered" evidence="1">
    <location>
        <begin position="27"/>
        <end position="51"/>
    </location>
</feature>
<dbReference type="EMBL" id="QRTC01000001">
    <property type="protein sequence ID" value="RGQ44731.1"/>
    <property type="molecule type" value="Genomic_DNA"/>
</dbReference>
<evidence type="ECO:0000313" key="3">
    <source>
        <dbReference type="EMBL" id="RGQ44731.1"/>
    </source>
</evidence>
<reference evidence="3 4" key="1">
    <citation type="submission" date="2018-08" db="EMBL/GenBank/DDBJ databases">
        <title>A genome reference for cultivated species of the human gut microbiota.</title>
        <authorList>
            <person name="Zou Y."/>
            <person name="Xue W."/>
            <person name="Luo G."/>
        </authorList>
    </citation>
    <scope>NUCLEOTIDE SEQUENCE [LARGE SCALE GENOMIC DNA]</scope>
    <source>
        <strain evidence="3 4">AF28-26</strain>
    </source>
</reference>
<organism evidence="3 4">
    <name type="scientific">[Clostridium] leptum</name>
    <dbReference type="NCBI Taxonomy" id="1535"/>
    <lineage>
        <taxon>Bacteria</taxon>
        <taxon>Bacillati</taxon>
        <taxon>Bacillota</taxon>
        <taxon>Clostridia</taxon>
        <taxon>Eubacteriales</taxon>
        <taxon>Oscillospiraceae</taxon>
        <taxon>Oscillospiraceae incertae sedis</taxon>
    </lineage>
</organism>
<evidence type="ECO:0000256" key="2">
    <source>
        <dbReference type="SAM" id="SignalP"/>
    </source>
</evidence>
<proteinExistence type="predicted"/>
<sequence length="174" mass="19580">MRMRRVAALLIVICILAGCASTDGSLRGSCTESPGEFPKQSQENPPTSRPLRDYCTEGQRELLDQTQEDLPTELVFHDWTETTTSYKTTDGETISGILQALRATTVVSKSSVRSTDRRILKFVTEEGDTCSFEFDGGKFQGADNECYVLSGDNKLWKLVWAIREKDPEYQKLIR</sequence>
<protein>
    <recommendedName>
        <fullName evidence="5">Lipoprotein</fullName>
    </recommendedName>
</protein>
<comment type="caution">
    <text evidence="3">The sequence shown here is derived from an EMBL/GenBank/DDBJ whole genome shotgun (WGS) entry which is preliminary data.</text>
</comment>
<accession>A0A412B178</accession>
<dbReference type="PROSITE" id="PS51257">
    <property type="entry name" value="PROKAR_LIPOPROTEIN"/>
    <property type="match status" value="1"/>
</dbReference>
<keyword evidence="2" id="KW-0732">Signal</keyword>
<evidence type="ECO:0000313" key="4">
    <source>
        <dbReference type="Proteomes" id="UP000284751"/>
    </source>
</evidence>
<dbReference type="AlphaFoldDB" id="A0A412B178"/>
<feature type="signal peptide" evidence="2">
    <location>
        <begin position="1"/>
        <end position="22"/>
    </location>
</feature>
<feature type="chain" id="PRO_5019383565" description="Lipoprotein" evidence="2">
    <location>
        <begin position="23"/>
        <end position="174"/>
    </location>
</feature>
<name>A0A412B178_9FIRM</name>
<evidence type="ECO:0000256" key="1">
    <source>
        <dbReference type="SAM" id="MobiDB-lite"/>
    </source>
</evidence>
<dbReference type="Proteomes" id="UP000284751">
    <property type="component" value="Unassembled WGS sequence"/>
</dbReference>
<gene>
    <name evidence="3" type="ORF">DWY99_00035</name>
</gene>